<dbReference type="InterPro" id="IPR028098">
    <property type="entry name" value="Glyco_trans_4-like_N"/>
</dbReference>
<dbReference type="GO" id="GO:0016757">
    <property type="term" value="F:glycosyltransferase activity"/>
    <property type="evidence" value="ECO:0007669"/>
    <property type="project" value="UniProtKB-KW"/>
</dbReference>
<evidence type="ECO:0000313" key="2">
    <source>
        <dbReference type="EMBL" id="XBH15791.1"/>
    </source>
</evidence>
<dbReference type="PANTHER" id="PTHR45947:SF13">
    <property type="entry name" value="TRANSFERASE"/>
    <property type="match status" value="1"/>
</dbReference>
<keyword evidence="2" id="KW-0328">Glycosyltransferase</keyword>
<dbReference type="InterPro" id="IPR050194">
    <property type="entry name" value="Glycosyltransferase_grp1"/>
</dbReference>
<dbReference type="EC" id="2.4.-.-" evidence="2"/>
<dbReference type="Pfam" id="PF13439">
    <property type="entry name" value="Glyco_transf_4"/>
    <property type="match status" value="1"/>
</dbReference>
<evidence type="ECO:0000259" key="1">
    <source>
        <dbReference type="Pfam" id="PF13439"/>
    </source>
</evidence>
<protein>
    <submittedName>
        <fullName evidence="2">Glycosyltransferase family 4 protein</fullName>
        <ecNumber evidence="2">2.4.-.-</ecNumber>
    </submittedName>
</protein>
<proteinExistence type="predicted"/>
<organism evidence="2">
    <name type="scientific">Telmatobacter sp. DSM 110680</name>
    <dbReference type="NCBI Taxonomy" id="3036704"/>
    <lineage>
        <taxon>Bacteria</taxon>
        <taxon>Pseudomonadati</taxon>
        <taxon>Acidobacteriota</taxon>
        <taxon>Terriglobia</taxon>
        <taxon>Terriglobales</taxon>
        <taxon>Acidobacteriaceae</taxon>
        <taxon>Telmatobacter</taxon>
    </lineage>
</organism>
<dbReference type="Pfam" id="PF13692">
    <property type="entry name" value="Glyco_trans_1_4"/>
    <property type="match status" value="1"/>
</dbReference>
<dbReference type="AlphaFoldDB" id="A0AAU7DEI7"/>
<dbReference type="PANTHER" id="PTHR45947">
    <property type="entry name" value="SULFOQUINOVOSYL TRANSFERASE SQD2"/>
    <property type="match status" value="1"/>
</dbReference>
<dbReference type="Gene3D" id="3.40.50.2000">
    <property type="entry name" value="Glycogen Phosphorylase B"/>
    <property type="match status" value="2"/>
</dbReference>
<sequence>MKVLMVHNRYQQRGGEDAVVDAEVRLLAANGIEVQRFDADNDAIQGLVTKIQVSLGQFGLPTAAQSRFKNSLFEFRPDVVHVHNWFPTLSPSLFNICSRENVPVVHTLHNYRLLCVNATLFRDGNVCEDCIGTTFRTPGILHSCYRGSTVGSAVATAGMLTHWSIGTWSRSINRFVALTEFARHKLLEGGLPADKVVVKPNFIDPDPGPGAGRGGYFLFAGRLTEEKGIRVLLECWKHGQDLPKLKIAGTGPLENEVRAAVSTMPNVEWLGARSSDEVIGLMADASALLCPSQWYEGMPRVVIESLAVGTPIIASRIGCYPEMIVDGETGALFPAGDALSLRSSLRDLLQHNSLCSMRGNARGCFQSNYTGDKNFSTLLNVYRSVLKSRELVQSRAVPAGT</sequence>
<name>A0AAU7DEI7_9BACT</name>
<keyword evidence="2" id="KW-0808">Transferase</keyword>
<dbReference type="EMBL" id="CP121196">
    <property type="protein sequence ID" value="XBH15791.1"/>
    <property type="molecule type" value="Genomic_DNA"/>
</dbReference>
<feature type="domain" description="Glycosyltransferase subfamily 4-like N-terminal" evidence="1">
    <location>
        <begin position="20"/>
        <end position="206"/>
    </location>
</feature>
<dbReference type="CDD" id="cd03801">
    <property type="entry name" value="GT4_PimA-like"/>
    <property type="match status" value="1"/>
</dbReference>
<reference evidence="2" key="1">
    <citation type="submission" date="2023-03" db="EMBL/GenBank/DDBJ databases">
        <title>Edaphobacter sp.</title>
        <authorList>
            <person name="Huber K.J."/>
            <person name="Papendorf J."/>
            <person name="Pilke C."/>
            <person name="Bunk B."/>
            <person name="Sproeer C."/>
            <person name="Pester M."/>
        </authorList>
    </citation>
    <scope>NUCLEOTIDE SEQUENCE</scope>
    <source>
        <strain evidence="2">DSM 110680</strain>
    </source>
</reference>
<gene>
    <name evidence="2" type="ORF">P8935_14560</name>
</gene>
<accession>A0AAU7DEI7</accession>
<dbReference type="RefSeq" id="WP_348261022.1">
    <property type="nucleotide sequence ID" value="NZ_CP121196.1"/>
</dbReference>
<dbReference type="SUPFAM" id="SSF53756">
    <property type="entry name" value="UDP-Glycosyltransferase/glycogen phosphorylase"/>
    <property type="match status" value="1"/>
</dbReference>